<dbReference type="GeneID" id="101708798"/>
<dbReference type="CDD" id="cd07765">
    <property type="entry name" value="KRAB_A-box"/>
    <property type="match status" value="1"/>
</dbReference>
<gene>
    <name evidence="3" type="primary">LOC101708798</name>
</gene>
<organism evidence="2 3">
    <name type="scientific">Heterocephalus glaber</name>
    <name type="common">Naked mole rat</name>
    <dbReference type="NCBI Taxonomy" id="10181"/>
    <lineage>
        <taxon>Eukaryota</taxon>
        <taxon>Metazoa</taxon>
        <taxon>Chordata</taxon>
        <taxon>Craniata</taxon>
        <taxon>Vertebrata</taxon>
        <taxon>Euteleostomi</taxon>
        <taxon>Mammalia</taxon>
        <taxon>Eutheria</taxon>
        <taxon>Euarchontoglires</taxon>
        <taxon>Glires</taxon>
        <taxon>Rodentia</taxon>
        <taxon>Hystricomorpha</taxon>
        <taxon>Bathyergidae</taxon>
        <taxon>Heterocephalus</taxon>
    </lineage>
</organism>
<keyword evidence="2" id="KW-1185">Reference proteome</keyword>
<dbReference type="PANTHER" id="PTHR23232">
    <property type="entry name" value="KRAB DOMAIN C2H2 ZINC FINGER"/>
    <property type="match status" value="1"/>
</dbReference>
<dbReference type="InterPro" id="IPR001909">
    <property type="entry name" value="KRAB"/>
</dbReference>
<dbReference type="PANTHER" id="PTHR23232:SF158">
    <property type="entry name" value="KRAB DOMAIN-CONTAINING PROTEIN 5"/>
    <property type="match status" value="1"/>
</dbReference>
<evidence type="ECO:0000259" key="1">
    <source>
        <dbReference type="PROSITE" id="PS50805"/>
    </source>
</evidence>
<reference evidence="3" key="1">
    <citation type="submission" date="2025-08" db="UniProtKB">
        <authorList>
            <consortium name="RefSeq"/>
        </authorList>
    </citation>
    <scope>IDENTIFICATION</scope>
</reference>
<proteinExistence type="predicted"/>
<name>A0AAX6SSJ0_HETGA</name>
<protein>
    <submittedName>
        <fullName evidence="3">Zinc finger protein 682-like isoform X2</fullName>
    </submittedName>
</protein>
<dbReference type="PROSITE" id="PS50805">
    <property type="entry name" value="KRAB"/>
    <property type="match status" value="1"/>
</dbReference>
<evidence type="ECO:0000313" key="2">
    <source>
        <dbReference type="Proteomes" id="UP000694906"/>
    </source>
</evidence>
<dbReference type="InterPro" id="IPR036051">
    <property type="entry name" value="KRAB_dom_sf"/>
</dbReference>
<dbReference type="AlphaFoldDB" id="A0AAX6SSJ0"/>
<evidence type="ECO:0000313" key="3">
    <source>
        <dbReference type="RefSeq" id="XP_021111633.1"/>
    </source>
</evidence>
<dbReference type="GO" id="GO:0006355">
    <property type="term" value="P:regulation of DNA-templated transcription"/>
    <property type="evidence" value="ECO:0007669"/>
    <property type="project" value="InterPro"/>
</dbReference>
<dbReference type="SUPFAM" id="SSF109640">
    <property type="entry name" value="KRAB domain (Kruppel-associated box)"/>
    <property type="match status" value="1"/>
</dbReference>
<accession>A0AAX6SSJ0</accession>
<dbReference type="RefSeq" id="XP_021111633.1">
    <property type="nucleotide sequence ID" value="XM_021255974.1"/>
</dbReference>
<dbReference type="Gene3D" id="6.10.140.140">
    <property type="match status" value="1"/>
</dbReference>
<dbReference type="InterPro" id="IPR050169">
    <property type="entry name" value="Krueppel_C2H2_ZnF"/>
</dbReference>
<dbReference type="SMART" id="SM00349">
    <property type="entry name" value="KRAB"/>
    <property type="match status" value="1"/>
</dbReference>
<feature type="domain" description="KRAB" evidence="1">
    <location>
        <begin position="43"/>
        <end position="114"/>
    </location>
</feature>
<sequence>MKAETWRSLQLGGLVWKWPARPLAERKFFHKPGWHCLCCAEMLTFRDVAIDFSVEEWEFLEPAQQNLYRDVMIENYRNLLSLGLAVTKPYLITFLEQSKELWDVKSQGTAAIHPAMSSHHTEGFSSEKDMKHSFQKVINQRSGNCGFSSLHLKKDWKIG</sequence>
<dbReference type="Proteomes" id="UP000694906">
    <property type="component" value="Unplaced"/>
</dbReference>
<dbReference type="Pfam" id="PF01352">
    <property type="entry name" value="KRAB"/>
    <property type="match status" value="1"/>
</dbReference>